<feature type="domain" description="Outer membrane lipoprotein BamD-like" evidence="3">
    <location>
        <begin position="201"/>
        <end position="250"/>
    </location>
</feature>
<evidence type="ECO:0000313" key="4">
    <source>
        <dbReference type="EMBL" id="ACE05383.1"/>
    </source>
</evidence>
<feature type="repeat" description="TPR" evidence="2">
    <location>
        <begin position="76"/>
        <end position="109"/>
    </location>
</feature>
<evidence type="ECO:0000256" key="2">
    <source>
        <dbReference type="PROSITE-ProRule" id="PRU00339"/>
    </source>
</evidence>
<dbReference type="PROSITE" id="PS51257">
    <property type="entry name" value="PROKAR_LIPOPROTEIN"/>
    <property type="match status" value="1"/>
</dbReference>
<dbReference type="InterPro" id="IPR011990">
    <property type="entry name" value="TPR-like_helical_dom_sf"/>
</dbReference>
<dbReference type="Gene3D" id="1.25.40.10">
    <property type="entry name" value="Tetratricopeptide repeat domain"/>
    <property type="match status" value="1"/>
</dbReference>
<feature type="domain" description="Outer membrane lipoprotein BamD-like" evidence="3">
    <location>
        <begin position="38"/>
        <end position="152"/>
    </location>
</feature>
<evidence type="ECO:0000256" key="1">
    <source>
        <dbReference type="ARBA" id="ARBA00022729"/>
    </source>
</evidence>
<keyword evidence="1" id="KW-0732">Signal</keyword>
<dbReference type="InterPro" id="IPR019734">
    <property type="entry name" value="TPR_rpt"/>
</dbReference>
<organism evidence="4">
    <name type="scientific">Chlorobium phaeobacteroides (strain BS1)</name>
    <dbReference type="NCBI Taxonomy" id="331678"/>
    <lineage>
        <taxon>Bacteria</taxon>
        <taxon>Pseudomonadati</taxon>
        <taxon>Chlorobiota</taxon>
        <taxon>Chlorobiia</taxon>
        <taxon>Chlorobiales</taxon>
        <taxon>Chlorobiaceae</taxon>
        <taxon>Chlorobium/Pelodictyon group</taxon>
        <taxon>Chlorobium</taxon>
    </lineage>
</organism>
<name>B3EQ85_CHLPB</name>
<dbReference type="AlphaFoldDB" id="B3EQ85"/>
<dbReference type="eggNOG" id="COG4105">
    <property type="taxonomic scope" value="Bacteria"/>
</dbReference>
<sequence length="299" mass="34648">MPVSRPMITRMALITLVFLAAGTLFTACSSVKAPKSGEVSERYSYAQALIADEDYDKAVFELESLMFDTRATALEDDVLFSLAEAYYNSKQYLLAVDIYKRLLEQTPGSPYAEDAQFKLAQSHKKLSPVSTRDHEHTRKAIREFQLYLELYPVRDPQQLKSDIDLYTELSRLNPENDSYKRSLAAAEAQYARIDNVTESISSITLLREKLAEHEFSIAEHYRKLKKYRGALSYYDGIIRFYPDTVYVEKAWYGKIDVLVKREKWFEAQAAIEAYDQQFPENMGKVDDFREKVIRHFENS</sequence>
<dbReference type="PROSITE" id="PS50005">
    <property type="entry name" value="TPR"/>
    <property type="match status" value="1"/>
</dbReference>
<evidence type="ECO:0000259" key="3">
    <source>
        <dbReference type="Pfam" id="PF13525"/>
    </source>
</evidence>
<dbReference type="InterPro" id="IPR039565">
    <property type="entry name" value="BamD-like"/>
</dbReference>
<keyword evidence="2" id="KW-0802">TPR repeat</keyword>
<dbReference type="Pfam" id="PF13525">
    <property type="entry name" value="YfiO"/>
    <property type="match status" value="2"/>
</dbReference>
<gene>
    <name evidence="4" type="ordered locus">Cphamn1_2489</name>
</gene>
<dbReference type="SMART" id="SM00028">
    <property type="entry name" value="TPR"/>
    <property type="match status" value="2"/>
</dbReference>
<dbReference type="HOGENOM" id="CLU_899244_0_0_10"/>
<proteinExistence type="predicted"/>
<reference evidence="4" key="1">
    <citation type="submission" date="2008-06" db="EMBL/GenBank/DDBJ databases">
        <title>Complete sequence of Chlorobium phaeobacteroides BS1.</title>
        <authorList>
            <consortium name="US DOE Joint Genome Institute"/>
            <person name="Lucas S."/>
            <person name="Copeland A."/>
            <person name="Lapidus A."/>
            <person name="Glavina del Rio T."/>
            <person name="Dalin E."/>
            <person name="Tice H."/>
            <person name="Bruce D."/>
            <person name="Goodwin L."/>
            <person name="Pitluck S."/>
            <person name="Schmutz J."/>
            <person name="Larimer F."/>
            <person name="Land M."/>
            <person name="Hauser L."/>
            <person name="Kyrpides N."/>
            <person name="Ovchinnikova G."/>
            <person name="Li T."/>
            <person name="Liu Z."/>
            <person name="Zhao F."/>
            <person name="Overmann J."/>
            <person name="Bryant D.A."/>
            <person name="Richardson P."/>
        </authorList>
    </citation>
    <scope>NUCLEOTIDE SEQUENCE [LARGE SCALE GENOMIC DNA]</scope>
    <source>
        <strain evidence="4">BS1</strain>
    </source>
</reference>
<dbReference type="KEGG" id="cpb:Cphamn1_2489"/>
<protein>
    <submittedName>
        <fullName evidence="4">Tetratricopeptide TPR_2 repeat protein</fullName>
    </submittedName>
</protein>
<dbReference type="SUPFAM" id="SSF48452">
    <property type="entry name" value="TPR-like"/>
    <property type="match status" value="1"/>
</dbReference>
<dbReference type="EMBL" id="CP001101">
    <property type="protein sequence ID" value="ACE05383.1"/>
    <property type="molecule type" value="Genomic_DNA"/>
</dbReference>
<dbReference type="STRING" id="331678.Cphamn1_2489"/>
<accession>B3EQ85</accession>